<organism evidence="2 3">
    <name type="scientific">Rhodococcoides trifolii</name>
    <dbReference type="NCBI Taxonomy" id="908250"/>
    <lineage>
        <taxon>Bacteria</taxon>
        <taxon>Bacillati</taxon>
        <taxon>Actinomycetota</taxon>
        <taxon>Actinomycetes</taxon>
        <taxon>Mycobacteriales</taxon>
        <taxon>Nocardiaceae</taxon>
        <taxon>Rhodococcoides</taxon>
    </lineage>
</organism>
<keyword evidence="3" id="KW-1185">Reference proteome</keyword>
<dbReference type="InterPro" id="IPR009799">
    <property type="entry name" value="EthD_dom"/>
</dbReference>
<reference evidence="2" key="1">
    <citation type="journal article" date="2014" name="Int. J. Syst. Evol. Microbiol.">
        <title>Complete genome sequence of Corynebacterium casei LMG S-19264T (=DSM 44701T), isolated from a smear-ripened cheese.</title>
        <authorList>
            <consortium name="US DOE Joint Genome Institute (JGI-PGF)"/>
            <person name="Walter F."/>
            <person name="Albersmeier A."/>
            <person name="Kalinowski J."/>
            <person name="Ruckert C."/>
        </authorList>
    </citation>
    <scope>NUCLEOTIDE SEQUENCE</scope>
    <source>
        <strain evidence="2">CCM 7905</strain>
    </source>
</reference>
<dbReference type="SUPFAM" id="SSF54909">
    <property type="entry name" value="Dimeric alpha+beta barrel"/>
    <property type="match status" value="1"/>
</dbReference>
<dbReference type="RefSeq" id="WP_188548129.1">
    <property type="nucleotide sequence ID" value="NZ_BMCU01000011.1"/>
</dbReference>
<reference evidence="2" key="2">
    <citation type="submission" date="2020-09" db="EMBL/GenBank/DDBJ databases">
        <authorList>
            <person name="Sun Q."/>
            <person name="Sedlacek I."/>
        </authorList>
    </citation>
    <scope>NUCLEOTIDE SEQUENCE</scope>
    <source>
        <strain evidence="2">CCM 7905</strain>
    </source>
</reference>
<proteinExistence type="predicted"/>
<gene>
    <name evidence="2" type="ORF">GCM10007304_49740</name>
</gene>
<dbReference type="NCBIfam" id="TIGR02118">
    <property type="entry name" value="EthD family reductase"/>
    <property type="match status" value="1"/>
</dbReference>
<name>A0A917G9S2_9NOCA</name>
<comment type="caution">
    <text evidence="2">The sequence shown here is derived from an EMBL/GenBank/DDBJ whole genome shotgun (WGS) entry which is preliminary data.</text>
</comment>
<evidence type="ECO:0000313" key="3">
    <source>
        <dbReference type="Proteomes" id="UP000654257"/>
    </source>
</evidence>
<sequence length="115" mass="13484">MVKVVALINARADISKKEFSDHWRNVHHDLVWELPGLLRYVQNHALEHTRDWPFDGMAELWFESNKAVSLAFSSPESEPMRADEKNFIGSMNWFLVEEVERRRPNPPFPATRGPR</sequence>
<dbReference type="Gene3D" id="3.30.70.100">
    <property type="match status" value="1"/>
</dbReference>
<dbReference type="Pfam" id="PF07110">
    <property type="entry name" value="EthD"/>
    <property type="match status" value="1"/>
</dbReference>
<dbReference type="AlphaFoldDB" id="A0A917G9S2"/>
<accession>A0A917G9S2</accession>
<dbReference type="EMBL" id="BMCU01000011">
    <property type="protein sequence ID" value="GGG29996.1"/>
    <property type="molecule type" value="Genomic_DNA"/>
</dbReference>
<evidence type="ECO:0000313" key="2">
    <source>
        <dbReference type="EMBL" id="GGG29996.1"/>
    </source>
</evidence>
<dbReference type="GO" id="GO:0016491">
    <property type="term" value="F:oxidoreductase activity"/>
    <property type="evidence" value="ECO:0007669"/>
    <property type="project" value="InterPro"/>
</dbReference>
<evidence type="ECO:0000259" key="1">
    <source>
        <dbReference type="Pfam" id="PF07110"/>
    </source>
</evidence>
<protein>
    <recommendedName>
        <fullName evidence="1">EthD domain-containing protein</fullName>
    </recommendedName>
</protein>
<feature type="domain" description="EthD" evidence="1">
    <location>
        <begin position="12"/>
        <end position="88"/>
    </location>
</feature>
<dbReference type="Proteomes" id="UP000654257">
    <property type="component" value="Unassembled WGS sequence"/>
</dbReference>
<dbReference type="InterPro" id="IPR011008">
    <property type="entry name" value="Dimeric_a/b-barrel"/>
</dbReference>